<evidence type="ECO:0000313" key="3">
    <source>
        <dbReference type="Proteomes" id="UP001431209"/>
    </source>
</evidence>
<evidence type="ECO:0000313" key="2">
    <source>
        <dbReference type="EMBL" id="KAL0480686.1"/>
    </source>
</evidence>
<name>A0AAW2YTB8_9EUKA</name>
<feature type="region of interest" description="Disordered" evidence="1">
    <location>
        <begin position="128"/>
        <end position="158"/>
    </location>
</feature>
<feature type="compositionally biased region" description="Polar residues" evidence="1">
    <location>
        <begin position="143"/>
        <end position="158"/>
    </location>
</feature>
<comment type="caution">
    <text evidence="2">The sequence shown here is derived from an EMBL/GenBank/DDBJ whole genome shotgun (WGS) entry which is preliminary data.</text>
</comment>
<organism evidence="2 3">
    <name type="scientific">Acrasis kona</name>
    <dbReference type="NCBI Taxonomy" id="1008807"/>
    <lineage>
        <taxon>Eukaryota</taxon>
        <taxon>Discoba</taxon>
        <taxon>Heterolobosea</taxon>
        <taxon>Tetramitia</taxon>
        <taxon>Eutetramitia</taxon>
        <taxon>Acrasidae</taxon>
        <taxon>Acrasis</taxon>
    </lineage>
</organism>
<protein>
    <submittedName>
        <fullName evidence="2">Uncharacterized protein</fullName>
    </submittedName>
</protein>
<dbReference type="AlphaFoldDB" id="A0AAW2YTB8"/>
<keyword evidence="3" id="KW-1185">Reference proteome</keyword>
<dbReference type="Proteomes" id="UP001431209">
    <property type="component" value="Unassembled WGS sequence"/>
</dbReference>
<sequence>MSVIGIENSNPADITFRILKHLDGDNINPTVVLESIRQAQRVNTALFEMLLNTVQMLEEKEKYSSQLLGTNLNMKTTLQEVKNFTPQGKALQKSWQSPTTTKKTVKCPPLSITSRIINTSIIEERRKQYKQNVPAKRKKRITSHSILNENLSPKCTVN</sequence>
<accession>A0AAW2YTB8</accession>
<reference evidence="2 3" key="1">
    <citation type="submission" date="2024-03" db="EMBL/GenBank/DDBJ databases">
        <title>The Acrasis kona genome and developmental transcriptomes reveal deep origins of eukaryotic multicellular pathways.</title>
        <authorList>
            <person name="Sheikh S."/>
            <person name="Fu C.-J."/>
            <person name="Brown M.W."/>
            <person name="Baldauf S.L."/>
        </authorList>
    </citation>
    <scope>NUCLEOTIDE SEQUENCE [LARGE SCALE GENOMIC DNA]</scope>
    <source>
        <strain evidence="2 3">ATCC MYA-3509</strain>
    </source>
</reference>
<dbReference type="EMBL" id="JAOPGA020000683">
    <property type="protein sequence ID" value="KAL0480686.1"/>
    <property type="molecule type" value="Genomic_DNA"/>
</dbReference>
<evidence type="ECO:0000256" key="1">
    <source>
        <dbReference type="SAM" id="MobiDB-lite"/>
    </source>
</evidence>
<proteinExistence type="predicted"/>
<gene>
    <name evidence="2" type="ORF">AKO1_007018</name>
</gene>